<dbReference type="PROSITE" id="PS00922">
    <property type="entry name" value="TRANSGLYCOSYLASE"/>
    <property type="match status" value="1"/>
</dbReference>
<dbReference type="PANTHER" id="PTHR37423:SF2">
    <property type="entry name" value="MEMBRANE-BOUND LYTIC MUREIN TRANSGLYCOSYLASE C"/>
    <property type="match status" value="1"/>
</dbReference>
<protein>
    <submittedName>
        <fullName evidence="3">Lytic transglycosylase domain-containing protein</fullName>
    </submittedName>
</protein>
<proteinExistence type="inferred from homology"/>
<evidence type="ECO:0000256" key="1">
    <source>
        <dbReference type="ARBA" id="ARBA00007734"/>
    </source>
</evidence>
<dbReference type="GO" id="GO:0016020">
    <property type="term" value="C:membrane"/>
    <property type="evidence" value="ECO:0007669"/>
    <property type="project" value="InterPro"/>
</dbReference>
<accession>A0A6B3Z0U3</accession>
<reference evidence="3 4" key="1">
    <citation type="submission" date="2019-04" db="EMBL/GenBank/DDBJ databases">
        <title>Genome sequencing of Clostridium botulinum Groups I-IV and Clostridium butyricum.</title>
        <authorList>
            <person name="Brunt J."/>
            <person name="Van Vliet A.H.M."/>
            <person name="Stringer S.C."/>
            <person name="Carter A.T."/>
            <person name="Peck M.W."/>
        </authorList>
    </citation>
    <scope>NUCLEOTIDE SEQUENCE [LARGE SCALE GENOMIC DNA]</scope>
    <source>
        <strain evidence="3 4">IFR 18/037</strain>
    </source>
</reference>
<dbReference type="EMBL" id="SWOY01000009">
    <property type="protein sequence ID" value="NFG18373.1"/>
    <property type="molecule type" value="Genomic_DNA"/>
</dbReference>
<comment type="caution">
    <text evidence="3">The sequence shown here is derived from an EMBL/GenBank/DDBJ whole genome shotgun (WGS) entry which is preliminary data.</text>
</comment>
<feature type="domain" description="Transglycosylase SLT" evidence="2">
    <location>
        <begin position="114"/>
        <end position="208"/>
    </location>
</feature>
<name>A0A6B3Z0U3_CLOBO</name>
<dbReference type="InterPro" id="IPR008258">
    <property type="entry name" value="Transglycosylase_SLT_dom_1"/>
</dbReference>
<dbReference type="CDD" id="cd00254">
    <property type="entry name" value="LT-like"/>
    <property type="match status" value="1"/>
</dbReference>
<evidence type="ECO:0000313" key="3">
    <source>
        <dbReference type="EMBL" id="NFG18373.1"/>
    </source>
</evidence>
<dbReference type="Proteomes" id="UP000478995">
    <property type="component" value="Unassembled WGS sequence"/>
</dbReference>
<dbReference type="PANTHER" id="PTHR37423">
    <property type="entry name" value="SOLUBLE LYTIC MUREIN TRANSGLYCOSYLASE-RELATED"/>
    <property type="match status" value="1"/>
</dbReference>
<evidence type="ECO:0000259" key="2">
    <source>
        <dbReference type="Pfam" id="PF01464"/>
    </source>
</evidence>
<dbReference type="Pfam" id="PF01464">
    <property type="entry name" value="SLT"/>
    <property type="match status" value="1"/>
</dbReference>
<dbReference type="OMA" id="MYGNSKE"/>
<dbReference type="GO" id="GO:0008933">
    <property type="term" value="F:peptidoglycan lytic transglycosylase activity"/>
    <property type="evidence" value="ECO:0007669"/>
    <property type="project" value="InterPro"/>
</dbReference>
<dbReference type="SUPFAM" id="SSF53955">
    <property type="entry name" value="Lysozyme-like"/>
    <property type="match status" value="1"/>
</dbReference>
<sequence>MNDNVKYMFNIGGGFMKVNSSEMVLQQMLQMQLMGQIMKSSFGDSSSFQIVLDSLLKAMENKDINASNDILSLDSAANSGNKYYGAGQRLEDARREINNIKSEVRTGNITIDSAVEKASRKYGIDKELLMAVIKQESDFNPNCVSSAGAKGLMQLMPGTAREVGVTNPFDIEQNIDGGTKYLKKMLDMHGNVKELALAAYNAGPGTLQWRGVKSPSDINRLPSETRNYVKNIMKNYGV</sequence>
<gene>
    <name evidence="3" type="ORF">FC794_16625</name>
</gene>
<organism evidence="3 4">
    <name type="scientific">Clostridium botulinum</name>
    <dbReference type="NCBI Taxonomy" id="1491"/>
    <lineage>
        <taxon>Bacteria</taxon>
        <taxon>Bacillati</taxon>
        <taxon>Bacillota</taxon>
        <taxon>Clostridia</taxon>
        <taxon>Eubacteriales</taxon>
        <taxon>Clostridiaceae</taxon>
        <taxon>Clostridium</taxon>
    </lineage>
</organism>
<dbReference type="InterPro" id="IPR023346">
    <property type="entry name" value="Lysozyme-like_dom_sf"/>
</dbReference>
<dbReference type="OrthoDB" id="9815002at2"/>
<evidence type="ECO:0000313" key="4">
    <source>
        <dbReference type="Proteomes" id="UP000478995"/>
    </source>
</evidence>
<dbReference type="AlphaFoldDB" id="A0A6B3Z0U3"/>
<dbReference type="Gene3D" id="1.10.530.10">
    <property type="match status" value="1"/>
</dbReference>
<dbReference type="InterPro" id="IPR000189">
    <property type="entry name" value="Transglyc_AS"/>
</dbReference>
<dbReference type="GO" id="GO:0000270">
    <property type="term" value="P:peptidoglycan metabolic process"/>
    <property type="evidence" value="ECO:0007669"/>
    <property type="project" value="InterPro"/>
</dbReference>
<comment type="similarity">
    <text evidence="1">Belongs to the transglycosylase Slt family.</text>
</comment>